<evidence type="ECO:0000256" key="13">
    <source>
        <dbReference type="ARBA" id="ARBA00022967"/>
    </source>
</evidence>
<keyword evidence="6 18" id="KW-0812">Transmembrane</keyword>
<dbReference type="PANTHER" id="PTHR43520:SF8">
    <property type="entry name" value="P-TYPE CU(+) TRANSPORTER"/>
    <property type="match status" value="1"/>
</dbReference>
<dbReference type="GO" id="GO:0016887">
    <property type="term" value="F:ATP hydrolysis activity"/>
    <property type="evidence" value="ECO:0007669"/>
    <property type="project" value="InterPro"/>
</dbReference>
<evidence type="ECO:0000256" key="10">
    <source>
        <dbReference type="ARBA" id="ARBA00022796"/>
    </source>
</evidence>
<evidence type="ECO:0000256" key="12">
    <source>
        <dbReference type="ARBA" id="ARBA00022842"/>
    </source>
</evidence>
<evidence type="ECO:0000259" key="19">
    <source>
        <dbReference type="PROSITE" id="PS50846"/>
    </source>
</evidence>
<dbReference type="PRINTS" id="PR00943">
    <property type="entry name" value="CUATPASE"/>
</dbReference>
<dbReference type="AlphaFoldDB" id="I7A0T1"/>
<dbReference type="PATRIC" id="fig|1191523.3.peg.336"/>
<gene>
    <name evidence="20" type="ordered locus">MROS_0327</name>
</gene>
<evidence type="ECO:0000256" key="6">
    <source>
        <dbReference type="ARBA" id="ARBA00022692"/>
    </source>
</evidence>
<feature type="transmembrane region" description="Helical" evidence="18">
    <location>
        <begin position="125"/>
        <end position="143"/>
    </location>
</feature>
<dbReference type="InterPro" id="IPR044492">
    <property type="entry name" value="P_typ_ATPase_HD_dom"/>
</dbReference>
<proteinExistence type="inferred from homology"/>
<keyword evidence="17 18" id="KW-0472">Membrane</keyword>
<dbReference type="InterPro" id="IPR023299">
    <property type="entry name" value="ATPase_P-typ_cyto_dom_N"/>
</dbReference>
<evidence type="ECO:0000256" key="2">
    <source>
        <dbReference type="ARBA" id="ARBA00006024"/>
    </source>
</evidence>
<evidence type="ECO:0000256" key="17">
    <source>
        <dbReference type="ARBA" id="ARBA00023136"/>
    </source>
</evidence>
<dbReference type="CDD" id="cd00371">
    <property type="entry name" value="HMA"/>
    <property type="match status" value="1"/>
</dbReference>
<feature type="transmembrane region" description="Helical" evidence="18">
    <location>
        <begin position="164"/>
        <end position="186"/>
    </location>
</feature>
<reference evidence="20 21" key="1">
    <citation type="journal article" date="2013" name="PLoS ONE">
        <title>Genomic analysis of Melioribacter roseus, facultatively anaerobic organotrophic bacterium representing a novel deep lineage within Bacteriodetes/Chlorobi group.</title>
        <authorList>
            <person name="Kadnikov V.V."/>
            <person name="Mardanov A.V."/>
            <person name="Podosokorskaya O.A."/>
            <person name="Gavrilov S.N."/>
            <person name="Kublanov I.V."/>
            <person name="Beletsky A.V."/>
            <person name="Bonch-Osmolovskaya E.A."/>
            <person name="Ravin N.V."/>
        </authorList>
    </citation>
    <scope>NUCLEOTIDE SEQUENCE [LARGE SCALE GENOMIC DNA]</scope>
    <source>
        <strain evidence="21">JCM 17771 / P3M-2</strain>
    </source>
</reference>
<dbReference type="GO" id="GO:0043682">
    <property type="term" value="F:P-type divalent copper transporter activity"/>
    <property type="evidence" value="ECO:0007669"/>
    <property type="project" value="TreeGrafter"/>
</dbReference>
<evidence type="ECO:0000256" key="5">
    <source>
        <dbReference type="ARBA" id="ARBA00022475"/>
    </source>
</evidence>
<keyword evidence="13" id="KW-1278">Translocase</keyword>
<dbReference type="Gene3D" id="3.30.70.100">
    <property type="match status" value="1"/>
</dbReference>
<dbReference type="GO" id="GO:0005886">
    <property type="term" value="C:plasma membrane"/>
    <property type="evidence" value="ECO:0007669"/>
    <property type="project" value="UniProtKB-SubCell"/>
</dbReference>
<keyword evidence="16" id="KW-0406">Ion transport</keyword>
<dbReference type="InterPro" id="IPR023298">
    <property type="entry name" value="ATPase_P-typ_TM_dom_sf"/>
</dbReference>
<keyword evidence="9 18" id="KW-0547">Nucleotide-binding</keyword>
<dbReference type="SFLD" id="SFLDF00027">
    <property type="entry name" value="p-type_atpase"/>
    <property type="match status" value="1"/>
</dbReference>
<dbReference type="InterPro" id="IPR008250">
    <property type="entry name" value="ATPase_P-typ_transduc_dom_A_sf"/>
</dbReference>
<feature type="transmembrane region" description="Helical" evidence="18">
    <location>
        <begin position="344"/>
        <end position="365"/>
    </location>
</feature>
<dbReference type="NCBIfam" id="TIGR01511">
    <property type="entry name" value="ATPase-IB1_Cu"/>
    <property type="match status" value="1"/>
</dbReference>
<dbReference type="SUPFAM" id="SSF56784">
    <property type="entry name" value="HAD-like"/>
    <property type="match status" value="1"/>
</dbReference>
<dbReference type="InterPro" id="IPR006122">
    <property type="entry name" value="HMA_Cu_ion-bd"/>
</dbReference>
<name>I7A0T1_MELRP</name>
<dbReference type="GO" id="GO:0060003">
    <property type="term" value="P:copper ion export"/>
    <property type="evidence" value="ECO:0007669"/>
    <property type="project" value="UniProtKB-ARBA"/>
</dbReference>
<dbReference type="FunFam" id="2.70.150.10:FF:000020">
    <property type="entry name" value="Copper-exporting P-type ATPase A"/>
    <property type="match status" value="1"/>
</dbReference>
<dbReference type="NCBIfam" id="TIGR01525">
    <property type="entry name" value="ATPase-IB_hvy"/>
    <property type="match status" value="1"/>
</dbReference>
<dbReference type="CDD" id="cd02094">
    <property type="entry name" value="P-type_ATPase_Cu-like"/>
    <property type="match status" value="1"/>
</dbReference>
<keyword evidence="5 18" id="KW-1003">Cell membrane</keyword>
<keyword evidence="10" id="KW-0187">Copper transport</keyword>
<dbReference type="InterPro" id="IPR001757">
    <property type="entry name" value="P_typ_ATPase"/>
</dbReference>
<dbReference type="InterPro" id="IPR017969">
    <property type="entry name" value="Heavy-metal-associated_CS"/>
</dbReference>
<dbReference type="SUPFAM" id="SSF81653">
    <property type="entry name" value="Calcium ATPase, transduction domain A"/>
    <property type="match status" value="1"/>
</dbReference>
<evidence type="ECO:0000256" key="7">
    <source>
        <dbReference type="ARBA" id="ARBA00022723"/>
    </source>
</evidence>
<evidence type="ECO:0000313" key="20">
    <source>
        <dbReference type="EMBL" id="AFN73571.1"/>
    </source>
</evidence>
<dbReference type="SFLD" id="SFLDS00003">
    <property type="entry name" value="Haloacid_Dehalogenase"/>
    <property type="match status" value="1"/>
</dbReference>
<organism evidence="20 21">
    <name type="scientific">Melioribacter roseus (strain DSM 23840 / JCM 17771 / VKM B-2668 / P3M-2)</name>
    <dbReference type="NCBI Taxonomy" id="1191523"/>
    <lineage>
        <taxon>Bacteria</taxon>
        <taxon>Pseudomonadati</taxon>
        <taxon>Ignavibacteriota</taxon>
        <taxon>Ignavibacteria</taxon>
        <taxon>Ignavibacteriales</taxon>
        <taxon>Melioribacteraceae</taxon>
        <taxon>Melioribacter</taxon>
    </lineage>
</organism>
<dbReference type="EC" id="7.2.2.8" evidence="3"/>
<comment type="subcellular location">
    <subcellularLocation>
        <location evidence="1">Cell membrane</location>
        <topology evidence="1">Multi-pass membrane protein</topology>
    </subcellularLocation>
</comment>
<evidence type="ECO:0000256" key="18">
    <source>
        <dbReference type="RuleBase" id="RU362081"/>
    </source>
</evidence>
<dbReference type="eggNOG" id="COG2217">
    <property type="taxonomic scope" value="Bacteria"/>
</dbReference>
<feature type="transmembrane region" description="Helical" evidence="18">
    <location>
        <begin position="710"/>
        <end position="728"/>
    </location>
</feature>
<dbReference type="PANTHER" id="PTHR43520">
    <property type="entry name" value="ATP7, ISOFORM B"/>
    <property type="match status" value="1"/>
</dbReference>
<comment type="similarity">
    <text evidence="2 18">Belongs to the cation transport ATPase (P-type) (TC 3.A.3) family. Type IB subfamily.</text>
</comment>
<keyword evidence="4" id="KW-0813">Transport</keyword>
<dbReference type="OrthoDB" id="9770315at2"/>
<dbReference type="PROSITE" id="PS50846">
    <property type="entry name" value="HMA_2"/>
    <property type="match status" value="1"/>
</dbReference>
<keyword evidence="11 18" id="KW-0067">ATP-binding</keyword>
<dbReference type="PRINTS" id="PR00119">
    <property type="entry name" value="CATATPASE"/>
</dbReference>
<dbReference type="FunFam" id="3.30.70.100:FF:000005">
    <property type="entry name" value="Copper-exporting P-type ATPase A"/>
    <property type="match status" value="1"/>
</dbReference>
<dbReference type="RefSeq" id="WP_014855008.1">
    <property type="nucleotide sequence ID" value="NC_018178.1"/>
</dbReference>
<evidence type="ECO:0000256" key="9">
    <source>
        <dbReference type="ARBA" id="ARBA00022741"/>
    </source>
</evidence>
<evidence type="ECO:0000256" key="11">
    <source>
        <dbReference type="ARBA" id="ARBA00022840"/>
    </source>
</evidence>
<keyword evidence="12" id="KW-0460">Magnesium</keyword>
<dbReference type="PROSITE" id="PS00154">
    <property type="entry name" value="ATPASE_E1_E2"/>
    <property type="match status" value="1"/>
</dbReference>
<dbReference type="InterPro" id="IPR018303">
    <property type="entry name" value="ATPase_P-typ_P_site"/>
</dbReference>
<dbReference type="Gene3D" id="3.40.50.1000">
    <property type="entry name" value="HAD superfamily/HAD-like"/>
    <property type="match status" value="1"/>
</dbReference>
<keyword evidence="8" id="KW-0677">Repeat</keyword>
<keyword evidence="14 18" id="KW-1133">Transmembrane helix</keyword>
<dbReference type="Gene3D" id="3.40.1110.10">
    <property type="entry name" value="Calcium-transporting ATPase, cytoplasmic domain N"/>
    <property type="match status" value="1"/>
</dbReference>
<dbReference type="GO" id="GO:0005524">
    <property type="term" value="F:ATP binding"/>
    <property type="evidence" value="ECO:0007669"/>
    <property type="project" value="UniProtKB-UniRule"/>
</dbReference>
<feature type="transmembrane region" description="Helical" evidence="18">
    <location>
        <begin position="192"/>
        <end position="210"/>
    </location>
</feature>
<dbReference type="GO" id="GO:0055070">
    <property type="term" value="P:copper ion homeostasis"/>
    <property type="evidence" value="ECO:0007669"/>
    <property type="project" value="TreeGrafter"/>
</dbReference>
<keyword evidence="15" id="KW-0186">Copper</keyword>
<dbReference type="PROSITE" id="PS01047">
    <property type="entry name" value="HMA_1"/>
    <property type="match status" value="1"/>
</dbReference>
<dbReference type="SFLD" id="SFLDG00002">
    <property type="entry name" value="C1.7:_P-type_atpase_like"/>
    <property type="match status" value="1"/>
</dbReference>
<accession>I7A0T1</accession>
<feature type="transmembrane region" description="Helical" evidence="18">
    <location>
        <begin position="377"/>
        <end position="404"/>
    </location>
</feature>
<dbReference type="InterPro" id="IPR036163">
    <property type="entry name" value="HMA_dom_sf"/>
</dbReference>
<dbReference type="InterPro" id="IPR027256">
    <property type="entry name" value="P-typ_ATPase_IB"/>
</dbReference>
<sequence length="736" mass="79979">MKNYKLPVEGMTCASCVTRVEKIIGKFDGVKNVNVNLATESVSFETEKDIDINKIAEAVKEYGYQLRTDVLQNKEDASKEEETDSYYSELKKEFYFALAFTIPVFIISMLMGYDFFQTLFPLTQTQIEKVLFLLTTPVIFISGKRFYTSFWNNIKHFAFDMNSLVAIGTGAAYGYSTIAILFPEFFDVQPHVYFDTSVVIITLILMGKLLEHSSKRKTNTAVRKLLELQPKTARILIDGQEQEVNISDLKPGDIVVIRPGEKIPADGVIVNGASSVDESMITGESIPVDKTTGSKVVGGTINKYGTFNFKVTQTGEKSVLGQIIQLVENAQASKPPIQKLVDKIAAVFVPAVIIAALLTFFGWYIFSSDHSVGRALINFVAVLIVACPCALGLATPTAIIVGLGKGASNGILIKDSESIELAHKISVIIFDKTGTITEGKPSVKDIVTLNNFDKDKLLIYTASLEKKSEHPLAKAITDYSTNGNLFEPETFQSLTGFGITGIVNNKTVIVGNLNLMKEFSVATDEAEKIFDELSTKGNTIICTAIEGKLAGFIIIEDKIKPEAPEVIARLKKMNIKTVLLTGDNKSTAENIGAVAGFDEINAEVLPDQKVETVKKYQSIGESKIVAMVGDGINDAPALAQADLSIAIGTGADVAIETAQITLTGGKLTGVIKAINLSKSTIKTIKQNLFWAFIYNTVLIPLAALGMLNPMIAALAMSFSSVSVVTNSLRLKNRKLD</sequence>
<dbReference type="HOGENOM" id="CLU_001771_11_2_10"/>
<feature type="transmembrane region" description="Helical" evidence="18">
    <location>
        <begin position="687"/>
        <end position="704"/>
    </location>
</feature>
<dbReference type="SUPFAM" id="SSF81665">
    <property type="entry name" value="Calcium ATPase, transmembrane domain M"/>
    <property type="match status" value="1"/>
</dbReference>
<evidence type="ECO:0000256" key="14">
    <source>
        <dbReference type="ARBA" id="ARBA00022989"/>
    </source>
</evidence>
<dbReference type="STRING" id="1191523.MROS_0327"/>
<feature type="transmembrane region" description="Helical" evidence="18">
    <location>
        <begin position="94"/>
        <end position="113"/>
    </location>
</feature>
<dbReference type="Proteomes" id="UP000009011">
    <property type="component" value="Chromosome"/>
</dbReference>
<dbReference type="NCBIfam" id="TIGR00003">
    <property type="entry name" value="copper ion binding protein"/>
    <property type="match status" value="1"/>
</dbReference>
<dbReference type="InterPro" id="IPR023214">
    <property type="entry name" value="HAD_sf"/>
</dbReference>
<dbReference type="GO" id="GO:0140581">
    <property type="term" value="F:P-type monovalent copper transporter activity"/>
    <property type="evidence" value="ECO:0007669"/>
    <property type="project" value="UniProtKB-EC"/>
</dbReference>
<evidence type="ECO:0000256" key="16">
    <source>
        <dbReference type="ARBA" id="ARBA00023065"/>
    </source>
</evidence>
<dbReference type="InterPro" id="IPR059000">
    <property type="entry name" value="ATPase_P-type_domA"/>
</dbReference>
<dbReference type="Pfam" id="PF00702">
    <property type="entry name" value="Hydrolase"/>
    <property type="match status" value="1"/>
</dbReference>
<dbReference type="KEGG" id="mro:MROS_0327"/>
<evidence type="ECO:0000256" key="15">
    <source>
        <dbReference type="ARBA" id="ARBA00023008"/>
    </source>
</evidence>
<dbReference type="GO" id="GO:0005507">
    <property type="term" value="F:copper ion binding"/>
    <property type="evidence" value="ECO:0007669"/>
    <property type="project" value="InterPro"/>
</dbReference>
<dbReference type="Pfam" id="PF00403">
    <property type="entry name" value="HMA"/>
    <property type="match status" value="1"/>
</dbReference>
<feature type="domain" description="HMA" evidence="19">
    <location>
        <begin position="2"/>
        <end position="67"/>
    </location>
</feature>
<dbReference type="EMBL" id="CP003557">
    <property type="protein sequence ID" value="AFN73571.1"/>
    <property type="molecule type" value="Genomic_DNA"/>
</dbReference>
<dbReference type="SUPFAM" id="SSF55008">
    <property type="entry name" value="HMA, heavy metal-associated domain"/>
    <property type="match status" value="1"/>
</dbReference>
<evidence type="ECO:0000256" key="3">
    <source>
        <dbReference type="ARBA" id="ARBA00012517"/>
    </source>
</evidence>
<evidence type="ECO:0000313" key="21">
    <source>
        <dbReference type="Proteomes" id="UP000009011"/>
    </source>
</evidence>
<dbReference type="InterPro" id="IPR006121">
    <property type="entry name" value="HMA_dom"/>
</dbReference>
<dbReference type="NCBIfam" id="TIGR01494">
    <property type="entry name" value="ATPase_P-type"/>
    <property type="match status" value="1"/>
</dbReference>
<protein>
    <recommendedName>
        <fullName evidence="3">P-type Cu(+) transporter</fullName>
        <ecNumber evidence="3">7.2.2.8</ecNumber>
    </recommendedName>
</protein>
<evidence type="ECO:0000256" key="8">
    <source>
        <dbReference type="ARBA" id="ARBA00022737"/>
    </source>
</evidence>
<keyword evidence="7 18" id="KW-0479">Metal-binding</keyword>
<evidence type="ECO:0000256" key="1">
    <source>
        <dbReference type="ARBA" id="ARBA00004651"/>
    </source>
</evidence>
<keyword evidence="21" id="KW-1185">Reference proteome</keyword>
<dbReference type="Gene3D" id="2.70.150.10">
    <property type="entry name" value="Calcium-transporting ATPase, cytoplasmic transduction domain A"/>
    <property type="match status" value="1"/>
</dbReference>
<dbReference type="InterPro" id="IPR036412">
    <property type="entry name" value="HAD-like_sf"/>
</dbReference>
<dbReference type="Pfam" id="PF00122">
    <property type="entry name" value="E1-E2_ATPase"/>
    <property type="match status" value="1"/>
</dbReference>
<evidence type="ECO:0000256" key="4">
    <source>
        <dbReference type="ARBA" id="ARBA00022448"/>
    </source>
</evidence>